<sequence>MGACHSAHGPAAVCSSSESPDDLSKGAQVCPVTNASGTCPFQANSDPSPRARTPFKPAVQAAVAAAEAAIGQLSVSGQKILLSELPEAPQLLASRRTVCDMDEVRRLRGARMPLSAEDIVVVKGAWNRTLAFKDATMEAMVYRWIHLDPQIYEVLRLKFDEVAHDMFQMIDKCARALDRRTEVHGRESYTAGFPACVTRDFGDDPCGIMSHYTLLGIRPKHWALLKEAFMFAIRTHNPYLYKDHDGVDLEMGEDGAISRFFHIHVMQKAHDVFQKFVDTLQSPDAVVVQRQAAALQSMRGFGDDFYRRLLTKYPELGDDFPHADMDQLTLHLQRTLQVIGKAESFGAGVREAMLSDAFSKLAQALQEAMIPSETFPKVGGVLLETLSDRFEMSKGVLDMWAFLFTYCATVVSVRMAVGKRLYAEAEEFFSVLAKEEEWTPTMFDFRMSQVRSEIAISGTYRHTTHELQAGARQAWRNSAKCPGRVAWDTLVIRDCRHVTCAKQVFDECEEHLKVAAGGGIVQSTMTIFAPKKPHEQWGIRFWNHQFCRYAGYAQEDGSVLGDPANVKFTEMVMKTFGWKPPTKRTKFDPLPQVVQFPGQHPQMRELPRKLFCEIPITHPEHPKLAKLGLKWTSLPAINNFTMRIGGVDYPCCPFNGWFVDLEIARNLVERYGVGPEVAKICGFDTSSNSSGWRAMVLQKMSAAVTHSFQKSRFSIVDHYTCSQQFLTHVDREKQCGREVPAQWSWIGGFLGVHCPAWHYEMRDFYLRPQFHYHCDRWVVEDASGLEGSKLTKSHKSLQDRPLQDDPRKVLILYASTTGTAEQFARNMAKELGLAYGPRVMELNAMDEKMVQRFTHIVCFIATFNDGAAPHNGSAFPDVLPFPLLSKKTGQPIRCAVMALGSTMYPGFCAFGKKVSKTLEAAGAACFVPTVLADECKDQAADFQKFLRALRVELEPRQALAGTVESCLAVRLGEPRVGIAEASEPGEVRAHKRAEVVESTPLLANTSEWRSTRRIRIDISRCDGMSYRTGGRLSVLPRNPHDEIVRLALELGIEEERLHARLDATMVEGGDQYPAELGFQPTTLYDALQWHLNITVRPASLPRILGMVRDAGGMTAEEHQELMQQDSEMVAEQFWWLSSLLRAFPRAKGKITLGALFGALPLQFPRLYSIASSNVVSPSVVELCVGLVCVGSSCGLASGYLHSLQVGSPVWVSALASSFDLPKSLEAPMIMVGAGTGIAPFAGFVRERIHHAQKGAAGQCGKAQLFAGHRCSAETLHASLFKEALEVSALTTYDVSLSREPDMEKRLVTDGLRQSAQEVWELIQRPDCHYYVCGDRRMADDAHQALILAIARGGNMSRARAVAFMDGMRASGRYHLDVWGVIKQGGKRRSLQNWSKPYLSLMQDTIEDDELWTPQLVARA</sequence>
<evidence type="ECO:0000256" key="2">
    <source>
        <dbReference type="ARBA" id="ARBA00001974"/>
    </source>
</evidence>
<dbReference type="InterPro" id="IPR050607">
    <property type="entry name" value="NOS"/>
</dbReference>
<dbReference type="InterPro" id="IPR003097">
    <property type="entry name" value="CysJ-like_FAD-binding"/>
</dbReference>
<dbReference type="InterPro" id="IPR009050">
    <property type="entry name" value="Globin-like_sf"/>
</dbReference>
<dbReference type="InterPro" id="IPR039261">
    <property type="entry name" value="FNR_nucleotide-bd"/>
</dbReference>
<reference evidence="20" key="1">
    <citation type="submission" date="2023-10" db="EMBL/GenBank/DDBJ databases">
        <authorList>
            <person name="Chen Y."/>
            <person name="Shah S."/>
            <person name="Dougan E. K."/>
            <person name="Thang M."/>
            <person name="Chan C."/>
        </authorList>
    </citation>
    <scope>NUCLEOTIDE SEQUENCE [LARGE SCALE GENOMIC DNA]</scope>
</reference>
<comment type="similarity">
    <text evidence="4">In the C-terminal section; belongs to the flavoprotein pyridine nucleotide cytochrome reductase family.</text>
</comment>
<dbReference type="InterPro" id="IPR001709">
    <property type="entry name" value="Flavoprot_Pyr_Nucl_cyt_Rdtase"/>
</dbReference>
<comment type="caution">
    <text evidence="20">The sequence shown here is derived from an EMBL/GenBank/DDBJ whole genome shotgun (WGS) entry which is preliminary data.</text>
</comment>
<feature type="domain" description="FAD-binding FR-type" evidence="19">
    <location>
        <begin position="988"/>
        <end position="1221"/>
    </location>
</feature>
<evidence type="ECO:0000256" key="16">
    <source>
        <dbReference type="ARBA" id="ARBA00049433"/>
    </source>
</evidence>
<dbReference type="PRINTS" id="PR00369">
    <property type="entry name" value="FLAVODOXIN"/>
</dbReference>
<evidence type="ECO:0000259" key="19">
    <source>
        <dbReference type="PROSITE" id="PS51384"/>
    </source>
</evidence>
<protein>
    <recommendedName>
        <fullName evidence="22">Nitric-oxide synthase (NADPH)</fullName>
    </recommendedName>
</protein>
<dbReference type="InterPro" id="IPR044940">
    <property type="entry name" value="NOS_dom_2"/>
</dbReference>
<evidence type="ECO:0000259" key="18">
    <source>
        <dbReference type="PROSITE" id="PS50902"/>
    </source>
</evidence>
<keyword evidence="13" id="KW-0408">Iron</keyword>
<name>A0ABN9XFD8_9DINO</name>
<dbReference type="InterPro" id="IPR004030">
    <property type="entry name" value="NOS_N"/>
</dbReference>
<keyword evidence="21" id="KW-1185">Reference proteome</keyword>
<dbReference type="InterPro" id="IPR036119">
    <property type="entry name" value="NOS_N_sf"/>
</dbReference>
<dbReference type="SUPFAM" id="SSF56512">
    <property type="entry name" value="Nitric oxide (NO) synthase oxygenase domain"/>
    <property type="match status" value="1"/>
</dbReference>
<dbReference type="PROSITE" id="PS50902">
    <property type="entry name" value="FLAVODOXIN_LIKE"/>
    <property type="match status" value="1"/>
</dbReference>
<keyword evidence="7" id="KW-0288">FMN</keyword>
<evidence type="ECO:0000256" key="6">
    <source>
        <dbReference type="ARBA" id="ARBA00022630"/>
    </source>
</evidence>
<dbReference type="PANTHER" id="PTHR43410">
    <property type="entry name" value="NITRIC OXIDE SYNTHASE OXYGENASE"/>
    <property type="match status" value="1"/>
</dbReference>
<keyword evidence="9" id="KW-0274">FAD</keyword>
<keyword evidence="6" id="KW-0285">Flavoprotein</keyword>
<dbReference type="InterPro" id="IPR029039">
    <property type="entry name" value="Flavoprotein-like_sf"/>
</dbReference>
<keyword evidence="8" id="KW-0479">Metal-binding</keyword>
<keyword evidence="10" id="KW-0521">NADP</keyword>
<dbReference type="SUPFAM" id="SSF46458">
    <property type="entry name" value="Globin-like"/>
    <property type="match status" value="1"/>
</dbReference>
<evidence type="ECO:0000256" key="9">
    <source>
        <dbReference type="ARBA" id="ARBA00022827"/>
    </source>
</evidence>
<evidence type="ECO:0000256" key="12">
    <source>
        <dbReference type="ARBA" id="ARBA00023002"/>
    </source>
</evidence>
<dbReference type="Gene3D" id="3.90.1230.10">
    <property type="entry name" value="Nitric Oxide Synthase, Chain A, domain 3"/>
    <property type="match status" value="1"/>
</dbReference>
<evidence type="ECO:0000259" key="17">
    <source>
        <dbReference type="PROSITE" id="PS01033"/>
    </source>
</evidence>
<dbReference type="PRINTS" id="PR00371">
    <property type="entry name" value="FPNCR"/>
</dbReference>
<proteinExistence type="inferred from homology"/>
<evidence type="ECO:0000256" key="4">
    <source>
        <dbReference type="ARBA" id="ARBA00006401"/>
    </source>
</evidence>
<keyword evidence="5" id="KW-0349">Heme</keyword>
<dbReference type="Gene3D" id="2.40.30.10">
    <property type="entry name" value="Translation factors"/>
    <property type="match status" value="1"/>
</dbReference>
<gene>
    <name evidence="20" type="ORF">PCOR1329_LOCUS76252</name>
</gene>
<dbReference type="Gene3D" id="1.20.990.10">
    <property type="entry name" value="NADPH-cytochrome p450 Reductase, Chain A, domain 3"/>
    <property type="match status" value="1"/>
</dbReference>
<dbReference type="InterPro" id="IPR001094">
    <property type="entry name" value="Flavdoxin-like"/>
</dbReference>
<dbReference type="Gene3D" id="3.90.440.10">
    <property type="entry name" value="Nitric Oxide Synthase,Heme Domain,Chain A domain 2"/>
    <property type="match status" value="1"/>
</dbReference>
<feature type="domain" description="Flavodoxin-like" evidence="18">
    <location>
        <begin position="809"/>
        <end position="950"/>
    </location>
</feature>
<dbReference type="Pfam" id="PF00667">
    <property type="entry name" value="FAD_binding_1"/>
    <property type="match status" value="1"/>
</dbReference>
<dbReference type="SUPFAM" id="SSF52218">
    <property type="entry name" value="Flavoproteins"/>
    <property type="match status" value="1"/>
</dbReference>
<comment type="catalytic activity">
    <reaction evidence="16">
        <text>2 nitric oxide + NADPH + 2 O2 = 2 nitrate + NADP(+) + H(+)</text>
        <dbReference type="Rhea" id="RHEA:19465"/>
        <dbReference type="ChEBI" id="CHEBI:15378"/>
        <dbReference type="ChEBI" id="CHEBI:15379"/>
        <dbReference type="ChEBI" id="CHEBI:16480"/>
        <dbReference type="ChEBI" id="CHEBI:17632"/>
        <dbReference type="ChEBI" id="CHEBI:57783"/>
        <dbReference type="ChEBI" id="CHEBI:58349"/>
        <dbReference type="EC" id="1.14.12.17"/>
    </reaction>
</comment>
<dbReference type="Gene3D" id="3.40.50.360">
    <property type="match status" value="1"/>
</dbReference>
<evidence type="ECO:0008006" key="22">
    <source>
        <dbReference type="Google" id="ProtNLM"/>
    </source>
</evidence>
<evidence type="ECO:0000256" key="1">
    <source>
        <dbReference type="ARBA" id="ARBA00001917"/>
    </source>
</evidence>
<dbReference type="InterPro" id="IPR017938">
    <property type="entry name" value="Riboflavin_synthase-like_b-brl"/>
</dbReference>
<evidence type="ECO:0000313" key="21">
    <source>
        <dbReference type="Proteomes" id="UP001189429"/>
    </source>
</evidence>
<dbReference type="EMBL" id="CAUYUJ010020465">
    <property type="protein sequence ID" value="CAK0898378.1"/>
    <property type="molecule type" value="Genomic_DNA"/>
</dbReference>
<evidence type="ECO:0000256" key="5">
    <source>
        <dbReference type="ARBA" id="ARBA00022617"/>
    </source>
</evidence>
<keyword evidence="14" id="KW-0520">NAD</keyword>
<dbReference type="Gene3D" id="1.10.490.10">
    <property type="entry name" value="Globins"/>
    <property type="match status" value="1"/>
</dbReference>
<evidence type="ECO:0000256" key="15">
    <source>
        <dbReference type="ARBA" id="ARBA00048649"/>
    </source>
</evidence>
<dbReference type="InterPro" id="IPR001433">
    <property type="entry name" value="OxRdtase_FAD/NAD-bd"/>
</dbReference>
<keyword evidence="12" id="KW-0560">Oxidoreductase</keyword>
<evidence type="ECO:0000256" key="13">
    <source>
        <dbReference type="ARBA" id="ARBA00023004"/>
    </source>
</evidence>
<dbReference type="InterPro" id="IPR008254">
    <property type="entry name" value="Flavodoxin/NO_synth"/>
</dbReference>
<dbReference type="SUPFAM" id="SSF52343">
    <property type="entry name" value="Ferredoxin reductase-like, C-terminal NADP-linked domain"/>
    <property type="match status" value="1"/>
</dbReference>
<keyword evidence="11" id="KW-0112">Calmodulin-binding</keyword>
<dbReference type="Gene3D" id="3.90.340.10">
    <property type="entry name" value="Nitric Oxide Synthase, Chain A, domain 1"/>
    <property type="match status" value="1"/>
</dbReference>
<evidence type="ECO:0000256" key="11">
    <source>
        <dbReference type="ARBA" id="ARBA00022860"/>
    </source>
</evidence>
<evidence type="ECO:0000256" key="8">
    <source>
        <dbReference type="ARBA" id="ARBA00022723"/>
    </source>
</evidence>
<feature type="domain" description="Globin" evidence="17">
    <location>
        <begin position="279"/>
        <end position="416"/>
    </location>
</feature>
<evidence type="ECO:0000256" key="14">
    <source>
        <dbReference type="ARBA" id="ARBA00023027"/>
    </source>
</evidence>
<dbReference type="SUPFAM" id="SSF63380">
    <property type="entry name" value="Riboflavin synthase domain-like"/>
    <property type="match status" value="1"/>
</dbReference>
<evidence type="ECO:0000313" key="20">
    <source>
        <dbReference type="EMBL" id="CAK0898378.1"/>
    </source>
</evidence>
<comment type="cofactor">
    <cofactor evidence="2">
        <name>FAD</name>
        <dbReference type="ChEBI" id="CHEBI:57692"/>
    </cofactor>
</comment>
<dbReference type="InterPro" id="IPR044943">
    <property type="entry name" value="NOS_dom_1"/>
</dbReference>
<comment type="catalytic activity">
    <reaction evidence="15">
        <text>2 nitric oxide + NADH + 2 O2 = 2 nitrate + NAD(+) + H(+)</text>
        <dbReference type="Rhea" id="RHEA:19469"/>
        <dbReference type="ChEBI" id="CHEBI:15378"/>
        <dbReference type="ChEBI" id="CHEBI:15379"/>
        <dbReference type="ChEBI" id="CHEBI:16480"/>
        <dbReference type="ChEBI" id="CHEBI:17632"/>
        <dbReference type="ChEBI" id="CHEBI:57540"/>
        <dbReference type="ChEBI" id="CHEBI:57945"/>
        <dbReference type="EC" id="1.14.12.17"/>
    </reaction>
</comment>
<evidence type="ECO:0000256" key="10">
    <source>
        <dbReference type="ARBA" id="ARBA00022857"/>
    </source>
</evidence>
<evidence type="ECO:0000256" key="7">
    <source>
        <dbReference type="ARBA" id="ARBA00022643"/>
    </source>
</evidence>
<dbReference type="Pfam" id="PF00258">
    <property type="entry name" value="Flavodoxin_1"/>
    <property type="match status" value="1"/>
</dbReference>
<accession>A0ABN9XFD8</accession>
<dbReference type="Proteomes" id="UP001189429">
    <property type="component" value="Unassembled WGS sequence"/>
</dbReference>
<dbReference type="Pfam" id="PF02898">
    <property type="entry name" value="NO_synthase"/>
    <property type="match status" value="1"/>
</dbReference>
<comment type="similarity">
    <text evidence="3">Belongs to the NOS family.</text>
</comment>
<dbReference type="InterPro" id="IPR012292">
    <property type="entry name" value="Globin/Proto"/>
</dbReference>
<dbReference type="InterPro" id="IPR023173">
    <property type="entry name" value="NADPH_Cyt_P450_Rdtase_alpha"/>
</dbReference>
<dbReference type="Pfam" id="PF00175">
    <property type="entry name" value="NAD_binding_1"/>
    <property type="match status" value="1"/>
</dbReference>
<evidence type="ECO:0000256" key="3">
    <source>
        <dbReference type="ARBA" id="ARBA00006267"/>
    </source>
</evidence>
<dbReference type="InterPro" id="IPR000971">
    <property type="entry name" value="Globin"/>
</dbReference>
<dbReference type="PROSITE" id="PS51384">
    <property type="entry name" value="FAD_FR"/>
    <property type="match status" value="1"/>
</dbReference>
<dbReference type="InterPro" id="IPR017927">
    <property type="entry name" value="FAD-bd_FR_type"/>
</dbReference>
<dbReference type="InterPro" id="IPR044944">
    <property type="entry name" value="NOS_dom_3"/>
</dbReference>
<organism evidence="20 21">
    <name type="scientific">Prorocentrum cordatum</name>
    <dbReference type="NCBI Taxonomy" id="2364126"/>
    <lineage>
        <taxon>Eukaryota</taxon>
        <taxon>Sar</taxon>
        <taxon>Alveolata</taxon>
        <taxon>Dinophyceae</taxon>
        <taxon>Prorocentrales</taxon>
        <taxon>Prorocentraceae</taxon>
        <taxon>Prorocentrum</taxon>
    </lineage>
</organism>
<dbReference type="PANTHER" id="PTHR43410:SF1">
    <property type="entry name" value="NITRIC OXIDE SYNTHASE"/>
    <property type="match status" value="1"/>
</dbReference>
<comment type="cofactor">
    <cofactor evidence="1">
        <name>FMN</name>
        <dbReference type="ChEBI" id="CHEBI:58210"/>
    </cofactor>
</comment>
<dbReference type="Gene3D" id="3.40.50.80">
    <property type="entry name" value="Nucleotide-binding domain of ferredoxin-NADP reductase (FNR) module"/>
    <property type="match status" value="1"/>
</dbReference>
<dbReference type="PROSITE" id="PS01033">
    <property type="entry name" value="GLOBIN"/>
    <property type="match status" value="1"/>
</dbReference>